<dbReference type="InterPro" id="IPR003779">
    <property type="entry name" value="CMD-like"/>
</dbReference>
<dbReference type="EMBL" id="JADJZA010000007">
    <property type="protein sequence ID" value="MBK9297823.1"/>
    <property type="molecule type" value="Genomic_DNA"/>
</dbReference>
<dbReference type="PANTHER" id="PTHR34846:SF11">
    <property type="entry name" value="4-CARBOXYMUCONOLACTONE DECARBOXYLASE FAMILY PROTEIN (AFU_ORTHOLOGUE AFUA_6G11590)"/>
    <property type="match status" value="1"/>
</dbReference>
<dbReference type="AlphaFoldDB" id="A0A936TDX0"/>
<dbReference type="InterPro" id="IPR029032">
    <property type="entry name" value="AhpD-like"/>
</dbReference>
<feature type="domain" description="Carboxymuconolactone decarboxylase-like" evidence="1">
    <location>
        <begin position="36"/>
        <end position="121"/>
    </location>
</feature>
<accession>A0A936TDX0</accession>
<gene>
    <name evidence="2" type="ORF">IPN02_13525</name>
</gene>
<proteinExistence type="predicted"/>
<dbReference type="NCBIfam" id="TIGR00778">
    <property type="entry name" value="ahpD_dom"/>
    <property type="match status" value="1"/>
</dbReference>
<dbReference type="GO" id="GO:0051920">
    <property type="term" value="F:peroxiredoxin activity"/>
    <property type="evidence" value="ECO:0007669"/>
    <property type="project" value="InterPro"/>
</dbReference>
<reference evidence="2 3" key="1">
    <citation type="submission" date="2020-10" db="EMBL/GenBank/DDBJ databases">
        <title>Connecting structure to function with the recovery of over 1000 high-quality activated sludge metagenome-assembled genomes encoding full-length rRNA genes using long-read sequencing.</title>
        <authorList>
            <person name="Singleton C.M."/>
            <person name="Petriglieri F."/>
            <person name="Kristensen J.M."/>
            <person name="Kirkegaard R.H."/>
            <person name="Michaelsen T.Y."/>
            <person name="Andersen M.H."/>
            <person name="Karst S.M."/>
            <person name="Dueholm M.S."/>
            <person name="Nielsen P.H."/>
            <person name="Albertsen M."/>
        </authorList>
    </citation>
    <scope>NUCLEOTIDE SEQUENCE [LARGE SCALE GENOMIC DNA]</scope>
    <source>
        <strain evidence="2">Lyne_18-Q3-R50-59_MAXAC.006</strain>
    </source>
</reference>
<protein>
    <submittedName>
        <fullName evidence="2">Carboxymuconolactone decarboxylase family protein</fullName>
    </submittedName>
</protein>
<dbReference type="PANTHER" id="PTHR34846">
    <property type="entry name" value="4-CARBOXYMUCONOLACTONE DECARBOXYLASE FAMILY PROTEIN (AFU_ORTHOLOGUE AFUA_6G11590)"/>
    <property type="match status" value="1"/>
</dbReference>
<evidence type="ECO:0000313" key="2">
    <source>
        <dbReference type="EMBL" id="MBK9297823.1"/>
    </source>
</evidence>
<dbReference type="InterPro" id="IPR004675">
    <property type="entry name" value="AhpD_core"/>
</dbReference>
<comment type="caution">
    <text evidence="2">The sequence shown here is derived from an EMBL/GenBank/DDBJ whole genome shotgun (WGS) entry which is preliminary data.</text>
</comment>
<evidence type="ECO:0000313" key="3">
    <source>
        <dbReference type="Proteomes" id="UP000727993"/>
    </source>
</evidence>
<evidence type="ECO:0000259" key="1">
    <source>
        <dbReference type="Pfam" id="PF02627"/>
    </source>
</evidence>
<organism evidence="2 3">
    <name type="scientific">Candidatus Neomicrothrix subdominans</name>
    <dbReference type="NCBI Taxonomy" id="2954438"/>
    <lineage>
        <taxon>Bacteria</taxon>
        <taxon>Bacillati</taxon>
        <taxon>Actinomycetota</taxon>
        <taxon>Acidimicrobiia</taxon>
        <taxon>Acidimicrobiales</taxon>
        <taxon>Microthrixaceae</taxon>
        <taxon>Candidatus Neomicrothrix</taxon>
    </lineage>
</organism>
<dbReference type="Pfam" id="PF02627">
    <property type="entry name" value="CMD"/>
    <property type="match status" value="1"/>
</dbReference>
<dbReference type="Gene3D" id="1.20.1290.10">
    <property type="entry name" value="AhpD-like"/>
    <property type="match status" value="1"/>
</dbReference>
<dbReference type="SUPFAM" id="SSF69118">
    <property type="entry name" value="AhpD-like"/>
    <property type="match status" value="1"/>
</dbReference>
<sequence>MAQIELLDQVAAPLLMEGVFAGGDPGPIAAALAQVPEVARVALPYIGASLGAGSTGARLKELAVLRTSALLSCRYCVAAHTTVALDIGLSDAEVRALRGETPWVDAYDDPAELALLAWIDEVAGGRGAVAADITADVKEHFEDYELVELANTIGVTMMLNRFCTALDLPVSDETLARLSAESFKVDL</sequence>
<dbReference type="Proteomes" id="UP000727993">
    <property type="component" value="Unassembled WGS sequence"/>
</dbReference>
<name>A0A936TDX0_9ACTN</name>